<dbReference type="Gene3D" id="3.30.230.10">
    <property type="match status" value="2"/>
</dbReference>
<organism evidence="5 6">
    <name type="scientific">Ancylostoma duodenale</name>
    <dbReference type="NCBI Taxonomy" id="51022"/>
    <lineage>
        <taxon>Eukaryota</taxon>
        <taxon>Metazoa</taxon>
        <taxon>Ecdysozoa</taxon>
        <taxon>Nematoda</taxon>
        <taxon>Chromadorea</taxon>
        <taxon>Rhabditida</taxon>
        <taxon>Rhabditina</taxon>
        <taxon>Rhabditomorpha</taxon>
        <taxon>Strongyloidea</taxon>
        <taxon>Ancylostomatidae</taxon>
        <taxon>Ancylostomatinae</taxon>
        <taxon>Ancylostoma</taxon>
    </lineage>
</organism>
<evidence type="ECO:0000313" key="5">
    <source>
        <dbReference type="EMBL" id="KIH69355.1"/>
    </source>
</evidence>
<dbReference type="Gene3D" id="3.30.70.890">
    <property type="entry name" value="GHMP kinase, C-terminal domain"/>
    <property type="match status" value="1"/>
</dbReference>
<keyword evidence="2" id="KW-0067">ATP-binding</keyword>
<accession>A0A0C2H686</accession>
<dbReference type="GO" id="GO:0004335">
    <property type="term" value="F:galactokinase activity"/>
    <property type="evidence" value="ECO:0007669"/>
    <property type="project" value="InterPro"/>
</dbReference>
<feature type="domain" description="GHMP kinase C-terminal" evidence="3">
    <location>
        <begin position="294"/>
        <end position="370"/>
    </location>
</feature>
<dbReference type="InterPro" id="IPR019741">
    <property type="entry name" value="Galactokinase_CS"/>
</dbReference>
<keyword evidence="6" id="KW-1185">Reference proteome</keyword>
<dbReference type="OrthoDB" id="187738at2759"/>
<dbReference type="PROSITE" id="PS00106">
    <property type="entry name" value="GALACTOKINASE"/>
    <property type="match status" value="1"/>
</dbReference>
<dbReference type="PANTHER" id="PTHR10457:SF7">
    <property type="entry name" value="GALACTOKINASE-RELATED"/>
    <property type="match status" value="1"/>
</dbReference>
<dbReference type="InterPro" id="IPR013750">
    <property type="entry name" value="GHMP_kinase_C_dom"/>
</dbReference>
<proteinExistence type="predicted"/>
<dbReference type="PIRSF" id="PIRSF000530">
    <property type="entry name" value="Galactokinase"/>
    <property type="match status" value="1"/>
</dbReference>
<keyword evidence="5" id="KW-0418">Kinase</keyword>
<dbReference type="EMBL" id="KN726174">
    <property type="protein sequence ID" value="KIH69355.1"/>
    <property type="molecule type" value="Genomic_DNA"/>
</dbReference>
<evidence type="ECO:0000256" key="2">
    <source>
        <dbReference type="ARBA" id="ARBA00022840"/>
    </source>
</evidence>
<evidence type="ECO:0000259" key="4">
    <source>
        <dbReference type="Pfam" id="PF10509"/>
    </source>
</evidence>
<dbReference type="GO" id="GO:0005524">
    <property type="term" value="F:ATP binding"/>
    <property type="evidence" value="ECO:0007669"/>
    <property type="project" value="UniProtKB-KW"/>
</dbReference>
<dbReference type="PRINTS" id="PR00473">
    <property type="entry name" value="GALCTOKINASE"/>
</dbReference>
<dbReference type="Pfam" id="PF08544">
    <property type="entry name" value="GHMP_kinases_C"/>
    <property type="match status" value="1"/>
</dbReference>
<dbReference type="InterPro" id="IPR006206">
    <property type="entry name" value="Mevalonate/galactokinase"/>
</dbReference>
<evidence type="ECO:0000256" key="1">
    <source>
        <dbReference type="ARBA" id="ARBA00022741"/>
    </source>
</evidence>
<dbReference type="InterPro" id="IPR020568">
    <property type="entry name" value="Ribosomal_Su5_D2-typ_SF"/>
</dbReference>
<protein>
    <submittedName>
        <fullName evidence="5">Putative galactokinase</fullName>
    </submittedName>
</protein>
<dbReference type="SUPFAM" id="SSF54211">
    <property type="entry name" value="Ribosomal protein S5 domain 2-like"/>
    <property type="match status" value="1"/>
</dbReference>
<name>A0A0C2H686_9BILA</name>
<dbReference type="GO" id="GO:0005829">
    <property type="term" value="C:cytosol"/>
    <property type="evidence" value="ECO:0007669"/>
    <property type="project" value="TreeGrafter"/>
</dbReference>
<evidence type="ECO:0000259" key="3">
    <source>
        <dbReference type="Pfam" id="PF08544"/>
    </source>
</evidence>
<dbReference type="Proteomes" id="UP000054047">
    <property type="component" value="Unassembled WGS sequence"/>
</dbReference>
<evidence type="ECO:0000313" key="6">
    <source>
        <dbReference type="Proteomes" id="UP000054047"/>
    </source>
</evidence>
<keyword evidence="5" id="KW-0808">Transferase</keyword>
<dbReference type="InterPro" id="IPR036554">
    <property type="entry name" value="GHMP_kinase_C_sf"/>
</dbReference>
<sequence>MVDTTKFQNVFGHLPTVRVFCPGRVNLIGEHIDYHGYGVLPMATEDGTEILAAPNGQSIIRIANVDHQYLEHTVPLPSDWSGASPPKWYDYVLCGWKGIMEKLNSDQIGFDLLVEVFRFREELADLCAIAEHYVGTQGGGMDQAAEVLAVDGGALRIDFSPLRSRVVTLPPLAAFTVLHCGDTLNKAATSQYNERVVEGRLAGKLLLKNSGTLAKPHSWRLKHVQEALGKSLEEMLQLCEDLPNETSREELENLLSKEVVDECLSPNTQHLTSFKLRPRARHVYSEALRVDKFEEACKAGELLEMGKLMYASHESCGKDYECSCKAMDKLVVECREAGAIGARLTGAGWGGCAVALVDSSHPTDLGEKLNTLLLWLPNFIRL</sequence>
<keyword evidence="1" id="KW-0547">Nucleotide-binding</keyword>
<dbReference type="GO" id="GO:0006012">
    <property type="term" value="P:galactose metabolic process"/>
    <property type="evidence" value="ECO:0007669"/>
    <property type="project" value="InterPro"/>
</dbReference>
<feature type="domain" description="Galactokinase N-terminal" evidence="4">
    <location>
        <begin position="6"/>
        <end position="54"/>
    </location>
</feature>
<dbReference type="Pfam" id="PF10509">
    <property type="entry name" value="GalKase_gal_bdg"/>
    <property type="match status" value="1"/>
</dbReference>
<reference evidence="5 6" key="1">
    <citation type="submission" date="2013-12" db="EMBL/GenBank/DDBJ databases">
        <title>Draft genome of the parsitic nematode Ancylostoma duodenale.</title>
        <authorList>
            <person name="Mitreva M."/>
        </authorList>
    </citation>
    <scope>NUCLEOTIDE SEQUENCE [LARGE SCALE GENOMIC DNA]</scope>
    <source>
        <strain evidence="5 6">Zhejiang</strain>
    </source>
</reference>
<dbReference type="InterPro" id="IPR000705">
    <property type="entry name" value="Galactokinase"/>
</dbReference>
<dbReference type="PANTHER" id="PTHR10457">
    <property type="entry name" value="MEVALONATE KINASE/GALACTOKINASE"/>
    <property type="match status" value="1"/>
</dbReference>
<dbReference type="SUPFAM" id="SSF55060">
    <property type="entry name" value="GHMP Kinase, C-terminal domain"/>
    <property type="match status" value="1"/>
</dbReference>
<dbReference type="PRINTS" id="PR00959">
    <property type="entry name" value="MEVGALKINASE"/>
</dbReference>
<gene>
    <name evidence="5" type="ORF">ANCDUO_00304</name>
</gene>
<dbReference type="InterPro" id="IPR014721">
    <property type="entry name" value="Ribsml_uS5_D2-typ_fold_subgr"/>
</dbReference>
<dbReference type="InterPro" id="IPR019539">
    <property type="entry name" value="GalKase_N"/>
</dbReference>
<dbReference type="AlphaFoldDB" id="A0A0C2H686"/>